<dbReference type="Gene3D" id="2.60.120.40">
    <property type="match status" value="1"/>
</dbReference>
<keyword evidence="2" id="KW-0964">Secreted</keyword>
<keyword evidence="3 5" id="KW-0732">Signal</keyword>
<evidence type="ECO:0000256" key="4">
    <source>
        <dbReference type="SAM" id="MobiDB-lite"/>
    </source>
</evidence>
<evidence type="ECO:0000256" key="1">
    <source>
        <dbReference type="ARBA" id="ARBA00004613"/>
    </source>
</evidence>
<dbReference type="Proteomes" id="UP000887568">
    <property type="component" value="Unplaced"/>
</dbReference>
<dbReference type="PANTHER" id="PTHR15427">
    <property type="entry name" value="EMILIN ELASTIN MICROFIBRIL INTERFACE-LOCATED PROTEIN ELASTIN MICROFIBRIL INTERFACER"/>
    <property type="match status" value="1"/>
</dbReference>
<dbReference type="EnsemblMetazoa" id="XM_038215655.1">
    <property type="protein sequence ID" value="XP_038071583.1"/>
    <property type="gene ID" value="LOC119740380"/>
</dbReference>
<evidence type="ECO:0000313" key="8">
    <source>
        <dbReference type="Proteomes" id="UP000887568"/>
    </source>
</evidence>
<dbReference type="PROSITE" id="PS50871">
    <property type="entry name" value="C1Q"/>
    <property type="match status" value="1"/>
</dbReference>
<proteinExistence type="predicted"/>
<dbReference type="AlphaFoldDB" id="A0A914B642"/>
<feature type="compositionally biased region" description="Basic and acidic residues" evidence="4">
    <location>
        <begin position="84"/>
        <end position="94"/>
    </location>
</feature>
<dbReference type="RefSeq" id="XP_038071583.1">
    <property type="nucleotide sequence ID" value="XM_038215655.1"/>
</dbReference>
<dbReference type="OMA" id="KGAPNCC"/>
<feature type="signal peptide" evidence="5">
    <location>
        <begin position="1"/>
        <end position="25"/>
    </location>
</feature>
<evidence type="ECO:0000256" key="3">
    <source>
        <dbReference type="ARBA" id="ARBA00022729"/>
    </source>
</evidence>
<evidence type="ECO:0000256" key="2">
    <source>
        <dbReference type="ARBA" id="ARBA00022525"/>
    </source>
</evidence>
<dbReference type="PANTHER" id="PTHR15427:SF50">
    <property type="entry name" value="COMPLEMENT C1Q TUMOR NECROSIS FACTOR-RELATED PROTEIN 2-LIKE"/>
    <property type="match status" value="1"/>
</dbReference>
<sequence>MALTVRPKHSVLSMVVMLLISSSHCQRDSETTGQPTGPSSCCSACLPGHPGVPGIPGNPGGIGVQGPIGPKGDPGYGLPGPKGEIGEQGRKGDQGEPGVKGPSGKLGPVGRKGDIGEGQKGDQGEPGLEGPQGPPGETGQKGQPGEATLVTPTAPSAVAFSAYRTASVTGSTGDVIIFDNIMTNIGDRYDSQSGVFTCSQPGVYFFTTSFLSLSTATRPHVLLKKNGEVVFSIHDSHSNYHHQSSNSAVLILATGDRVWLEFGSGGRGIYSSSNRYAYFSGFLIHAA</sequence>
<protein>
    <recommendedName>
        <fullName evidence="6">C1q domain-containing protein</fullName>
    </recommendedName>
</protein>
<evidence type="ECO:0000259" key="6">
    <source>
        <dbReference type="PROSITE" id="PS50871"/>
    </source>
</evidence>
<evidence type="ECO:0000313" key="7">
    <source>
        <dbReference type="EnsemblMetazoa" id="XP_038071583.1"/>
    </source>
</evidence>
<dbReference type="GO" id="GO:0005576">
    <property type="term" value="C:extracellular region"/>
    <property type="evidence" value="ECO:0007669"/>
    <property type="project" value="UniProtKB-SubCell"/>
</dbReference>
<feature type="compositionally biased region" description="Low complexity" evidence="4">
    <location>
        <begin position="125"/>
        <end position="146"/>
    </location>
</feature>
<accession>A0A914B642</accession>
<comment type="subcellular location">
    <subcellularLocation>
        <location evidence="1">Secreted</location>
    </subcellularLocation>
</comment>
<dbReference type="GeneID" id="119740380"/>
<dbReference type="InterPro" id="IPR008983">
    <property type="entry name" value="Tumour_necrosis_fac-like_dom"/>
</dbReference>
<evidence type="ECO:0000256" key="5">
    <source>
        <dbReference type="SAM" id="SignalP"/>
    </source>
</evidence>
<dbReference type="InterPro" id="IPR001073">
    <property type="entry name" value="C1q_dom"/>
</dbReference>
<feature type="domain" description="C1q" evidence="6">
    <location>
        <begin position="153"/>
        <end position="287"/>
    </location>
</feature>
<feature type="region of interest" description="Disordered" evidence="4">
    <location>
        <begin position="56"/>
        <end position="149"/>
    </location>
</feature>
<dbReference type="Pfam" id="PF01391">
    <property type="entry name" value="Collagen"/>
    <property type="match status" value="1"/>
</dbReference>
<dbReference type="Pfam" id="PF00386">
    <property type="entry name" value="C1q"/>
    <property type="match status" value="1"/>
</dbReference>
<reference evidence="7" key="1">
    <citation type="submission" date="2022-11" db="UniProtKB">
        <authorList>
            <consortium name="EnsemblMetazoa"/>
        </authorList>
    </citation>
    <scope>IDENTIFICATION</scope>
</reference>
<dbReference type="InterPro" id="IPR050392">
    <property type="entry name" value="Collagen/C1q_domain"/>
</dbReference>
<dbReference type="SUPFAM" id="SSF49842">
    <property type="entry name" value="TNF-like"/>
    <property type="match status" value="1"/>
</dbReference>
<dbReference type="PRINTS" id="PR00007">
    <property type="entry name" value="COMPLEMNTC1Q"/>
</dbReference>
<name>A0A914B642_PATMI</name>
<dbReference type="OrthoDB" id="9948489at2759"/>
<feature type="compositionally biased region" description="Basic and acidic residues" evidence="4">
    <location>
        <begin position="111"/>
        <end position="123"/>
    </location>
</feature>
<feature type="chain" id="PRO_5037686626" description="C1q domain-containing protein" evidence="5">
    <location>
        <begin position="26"/>
        <end position="287"/>
    </location>
</feature>
<keyword evidence="8" id="KW-1185">Reference proteome</keyword>
<dbReference type="SMART" id="SM00110">
    <property type="entry name" value="C1Q"/>
    <property type="match status" value="1"/>
</dbReference>
<dbReference type="InterPro" id="IPR008160">
    <property type="entry name" value="Collagen"/>
</dbReference>
<feature type="compositionally biased region" description="Gly residues" evidence="4">
    <location>
        <begin position="57"/>
        <end position="66"/>
    </location>
</feature>
<organism evidence="7 8">
    <name type="scientific">Patiria miniata</name>
    <name type="common">Bat star</name>
    <name type="synonym">Asterina miniata</name>
    <dbReference type="NCBI Taxonomy" id="46514"/>
    <lineage>
        <taxon>Eukaryota</taxon>
        <taxon>Metazoa</taxon>
        <taxon>Echinodermata</taxon>
        <taxon>Eleutherozoa</taxon>
        <taxon>Asterozoa</taxon>
        <taxon>Asteroidea</taxon>
        <taxon>Valvatacea</taxon>
        <taxon>Valvatida</taxon>
        <taxon>Asterinidae</taxon>
        <taxon>Patiria</taxon>
    </lineage>
</organism>